<keyword evidence="1" id="KW-0732">Signal</keyword>
<reference evidence="2 3" key="1">
    <citation type="submission" date="2012-05" db="EMBL/GenBank/DDBJ databases">
        <title>Recombination and specialization in a pathogen metapopulation.</title>
        <authorList>
            <person name="Gardiner A."/>
            <person name="Kemen E."/>
            <person name="Schultz-Larsen T."/>
            <person name="MacLean D."/>
            <person name="Van Oosterhout C."/>
            <person name="Jones J.D.G."/>
        </authorList>
    </citation>
    <scope>NUCLEOTIDE SEQUENCE [LARGE SCALE GENOMIC DNA]</scope>
    <source>
        <strain evidence="2 3">Ac Nc2</strain>
    </source>
</reference>
<keyword evidence="3" id="KW-1185">Reference proteome</keyword>
<dbReference type="EMBL" id="CAIX01000004">
    <property type="protein sequence ID" value="CCI39909.1"/>
    <property type="molecule type" value="Genomic_DNA"/>
</dbReference>
<evidence type="ECO:0000313" key="3">
    <source>
        <dbReference type="Proteomes" id="UP000053237"/>
    </source>
</evidence>
<proteinExistence type="predicted"/>
<dbReference type="Proteomes" id="UP000053237">
    <property type="component" value="Unassembled WGS sequence"/>
</dbReference>
<gene>
    <name evidence="2" type="ORF">BN9_006930</name>
</gene>
<evidence type="ECO:0000256" key="1">
    <source>
        <dbReference type="SAM" id="SignalP"/>
    </source>
</evidence>
<accession>A0A024FZB5</accession>
<evidence type="ECO:0000313" key="2">
    <source>
        <dbReference type="EMBL" id="CCI39909.1"/>
    </source>
</evidence>
<comment type="caution">
    <text evidence="2">The sequence shown here is derived from an EMBL/GenBank/DDBJ whole genome shotgun (WGS) entry which is preliminary data.</text>
</comment>
<name>A0A024FZB5_9STRA</name>
<feature type="chain" id="PRO_5001529191" evidence="1">
    <location>
        <begin position="19"/>
        <end position="100"/>
    </location>
</feature>
<feature type="signal peptide" evidence="1">
    <location>
        <begin position="1"/>
        <end position="18"/>
    </location>
</feature>
<protein>
    <submittedName>
        <fullName evidence="2">Uncharacterized protein</fullName>
    </submittedName>
</protein>
<dbReference type="AlphaFoldDB" id="A0A024FZB5"/>
<dbReference type="InParanoid" id="A0A024FZB5"/>
<sequence length="100" mass="11346">MSIVFTFCMLINIALVACFDLMQTREKTTRCFYSSAKYQTLIPQKRTRTTPCTSTISRTAIHAVAIIYFDCDLLGSSILVSSFVYGGYLKTARITFLGWY</sequence>
<organism evidence="2 3">
    <name type="scientific">Albugo candida</name>
    <dbReference type="NCBI Taxonomy" id="65357"/>
    <lineage>
        <taxon>Eukaryota</taxon>
        <taxon>Sar</taxon>
        <taxon>Stramenopiles</taxon>
        <taxon>Oomycota</taxon>
        <taxon>Peronosporomycetes</taxon>
        <taxon>Albuginales</taxon>
        <taxon>Albuginaceae</taxon>
        <taxon>Albugo</taxon>
    </lineage>
</organism>